<name>A0A3A5MMU0_9MICO</name>
<evidence type="ECO:0000313" key="2">
    <source>
        <dbReference type="EMBL" id="RJT87346.1"/>
    </source>
</evidence>
<gene>
    <name evidence="2" type="ORF">D6T64_15020</name>
</gene>
<dbReference type="EMBL" id="QZVS01000090">
    <property type="protein sequence ID" value="RJT87346.1"/>
    <property type="molecule type" value="Genomic_DNA"/>
</dbReference>
<evidence type="ECO:0000256" key="1">
    <source>
        <dbReference type="SAM" id="MobiDB-lite"/>
    </source>
</evidence>
<protein>
    <submittedName>
        <fullName evidence="2">Uncharacterized protein</fullName>
    </submittedName>
</protein>
<proteinExistence type="predicted"/>
<feature type="compositionally biased region" description="Low complexity" evidence="1">
    <location>
        <begin position="17"/>
        <end position="26"/>
    </location>
</feature>
<dbReference type="RefSeq" id="WP_119975491.1">
    <property type="nucleotide sequence ID" value="NZ_JBHSQA010000003.1"/>
</dbReference>
<sequence length="113" mass="11796">MPLHGLTIRTVSSPNSRPARATRTAPVTPPTRSPDGATALSPTEWMVSDATTAIGTSSAILGFIQLTAGNYEVTRIGGSQIEFSNFPSLAEAVAALSAKPLRRLNIAAAPPRR</sequence>
<dbReference type="Proteomes" id="UP000272015">
    <property type="component" value="Unassembled WGS sequence"/>
</dbReference>
<keyword evidence="3" id="KW-1185">Reference proteome</keyword>
<evidence type="ECO:0000313" key="3">
    <source>
        <dbReference type="Proteomes" id="UP000272015"/>
    </source>
</evidence>
<dbReference type="OrthoDB" id="5120633at2"/>
<accession>A0A3A5MMU0</accession>
<feature type="region of interest" description="Disordered" evidence="1">
    <location>
        <begin position="1"/>
        <end position="40"/>
    </location>
</feature>
<reference evidence="2 3" key="1">
    <citation type="submission" date="2018-09" db="EMBL/GenBank/DDBJ databases">
        <title>Novel species of Cryobacterium.</title>
        <authorList>
            <person name="Liu Q."/>
            <person name="Xin Y.-H."/>
        </authorList>
    </citation>
    <scope>NUCLEOTIDE SEQUENCE [LARGE SCALE GENOMIC DNA]</scope>
    <source>
        <strain evidence="2 3">Hh39</strain>
    </source>
</reference>
<organism evidence="2 3">
    <name type="scientific">Cryobacterium melibiosiphilum</name>
    <dbReference type="NCBI Taxonomy" id="995039"/>
    <lineage>
        <taxon>Bacteria</taxon>
        <taxon>Bacillati</taxon>
        <taxon>Actinomycetota</taxon>
        <taxon>Actinomycetes</taxon>
        <taxon>Micrococcales</taxon>
        <taxon>Microbacteriaceae</taxon>
        <taxon>Cryobacterium</taxon>
    </lineage>
</organism>
<dbReference type="AlphaFoldDB" id="A0A3A5MMU0"/>
<comment type="caution">
    <text evidence="2">The sequence shown here is derived from an EMBL/GenBank/DDBJ whole genome shotgun (WGS) entry which is preliminary data.</text>
</comment>